<protein>
    <submittedName>
        <fullName evidence="6">8-oxo-dGTP pyrophosphatase MutT (NUDIX family)</fullName>
    </submittedName>
</protein>
<reference evidence="6 7" key="1">
    <citation type="submission" date="2023-07" db="EMBL/GenBank/DDBJ databases">
        <title>Sequencing the genomes of 1000 actinobacteria strains.</title>
        <authorList>
            <person name="Klenk H.-P."/>
        </authorList>
    </citation>
    <scope>NUCLEOTIDE SEQUENCE [LARGE SCALE GENOMIC DNA]</scope>
    <source>
        <strain evidence="6 7">DSM 44710</strain>
    </source>
</reference>
<dbReference type="Gene3D" id="3.90.79.10">
    <property type="entry name" value="Nucleoside Triphosphate Pyrophosphohydrolase"/>
    <property type="match status" value="1"/>
</dbReference>
<feature type="domain" description="Nudix hydrolase" evidence="5">
    <location>
        <begin position="49"/>
        <end position="182"/>
    </location>
</feature>
<gene>
    <name evidence="6" type="ORF">J2S43_004323</name>
</gene>
<organism evidence="6 7">
    <name type="scientific">Catenuloplanes nepalensis</name>
    <dbReference type="NCBI Taxonomy" id="587533"/>
    <lineage>
        <taxon>Bacteria</taxon>
        <taxon>Bacillati</taxon>
        <taxon>Actinomycetota</taxon>
        <taxon>Actinomycetes</taxon>
        <taxon>Micromonosporales</taxon>
        <taxon>Micromonosporaceae</taxon>
        <taxon>Catenuloplanes</taxon>
    </lineage>
</organism>
<evidence type="ECO:0000313" key="7">
    <source>
        <dbReference type="Proteomes" id="UP001240984"/>
    </source>
</evidence>
<keyword evidence="3 4" id="KW-0378">Hydrolase</keyword>
<dbReference type="Proteomes" id="UP001240984">
    <property type="component" value="Unassembled WGS sequence"/>
</dbReference>
<accession>A0ABT9MX41</accession>
<dbReference type="EMBL" id="JAUSRA010000001">
    <property type="protein sequence ID" value="MDP9795811.1"/>
    <property type="molecule type" value="Genomic_DNA"/>
</dbReference>
<dbReference type="InterPro" id="IPR015797">
    <property type="entry name" value="NUDIX_hydrolase-like_dom_sf"/>
</dbReference>
<evidence type="ECO:0000259" key="5">
    <source>
        <dbReference type="PROSITE" id="PS51462"/>
    </source>
</evidence>
<evidence type="ECO:0000256" key="4">
    <source>
        <dbReference type="RuleBase" id="RU003476"/>
    </source>
</evidence>
<dbReference type="PRINTS" id="PR00502">
    <property type="entry name" value="NUDIXFAMILY"/>
</dbReference>
<comment type="caution">
    <text evidence="6">The sequence shown here is derived from an EMBL/GenBank/DDBJ whole genome shotgun (WGS) entry which is preliminary data.</text>
</comment>
<name>A0ABT9MX41_9ACTN</name>
<dbReference type="InterPro" id="IPR020476">
    <property type="entry name" value="Nudix_hydrolase"/>
</dbReference>
<dbReference type="InterPro" id="IPR000086">
    <property type="entry name" value="NUDIX_hydrolase_dom"/>
</dbReference>
<evidence type="ECO:0000256" key="2">
    <source>
        <dbReference type="ARBA" id="ARBA00005582"/>
    </source>
</evidence>
<dbReference type="SUPFAM" id="SSF55811">
    <property type="entry name" value="Nudix"/>
    <property type="match status" value="1"/>
</dbReference>
<keyword evidence="7" id="KW-1185">Reference proteome</keyword>
<dbReference type="CDD" id="cd03424">
    <property type="entry name" value="NUDIX_ADPRase_Nudt5_UGPPase_Nudt14"/>
    <property type="match status" value="1"/>
</dbReference>
<proteinExistence type="inferred from homology"/>
<dbReference type="Pfam" id="PF00293">
    <property type="entry name" value="NUDIX"/>
    <property type="match status" value="1"/>
</dbReference>
<dbReference type="RefSeq" id="WP_306831908.1">
    <property type="nucleotide sequence ID" value="NZ_JAUSRA010000001.1"/>
</dbReference>
<evidence type="ECO:0000256" key="3">
    <source>
        <dbReference type="ARBA" id="ARBA00022801"/>
    </source>
</evidence>
<dbReference type="PROSITE" id="PS51462">
    <property type="entry name" value="NUDIX"/>
    <property type="match status" value="1"/>
</dbReference>
<dbReference type="PROSITE" id="PS00893">
    <property type="entry name" value="NUDIX_BOX"/>
    <property type="match status" value="1"/>
</dbReference>
<dbReference type="InterPro" id="IPR020084">
    <property type="entry name" value="NUDIX_hydrolase_CS"/>
</dbReference>
<evidence type="ECO:0000313" key="6">
    <source>
        <dbReference type="EMBL" id="MDP9795811.1"/>
    </source>
</evidence>
<sequence length="188" mass="21339">MNETKNTDHPQAWKVHSRKTIYRDPWVSVAALDVETPGHERFDYRCVQLPEVAVAAVVDDMRRVLMLWRYRVLPQRWGWELPGGIIDEGEAGADAATRETEEETGWRPNSMHHLITYQPTIGLVDAAHHIYGAHGARRIGEPTDPLERGRVEWISLSKIPQLLQQDQLMSSGTLIGLLHVLTMSSTET</sequence>
<dbReference type="PANTHER" id="PTHR43046">
    <property type="entry name" value="GDP-MANNOSE MANNOSYL HYDROLASE"/>
    <property type="match status" value="1"/>
</dbReference>
<evidence type="ECO:0000256" key="1">
    <source>
        <dbReference type="ARBA" id="ARBA00001946"/>
    </source>
</evidence>
<comment type="cofactor">
    <cofactor evidence="1">
        <name>Mg(2+)</name>
        <dbReference type="ChEBI" id="CHEBI:18420"/>
    </cofactor>
</comment>
<dbReference type="PANTHER" id="PTHR43046:SF14">
    <property type="entry name" value="MUTT_NUDIX FAMILY PROTEIN"/>
    <property type="match status" value="1"/>
</dbReference>
<comment type="similarity">
    <text evidence="2 4">Belongs to the Nudix hydrolase family.</text>
</comment>